<dbReference type="EMBL" id="JADOBH010000006">
    <property type="protein sequence ID" value="MBF7958306.1"/>
    <property type="molecule type" value="Genomic_DNA"/>
</dbReference>
<sequence>MQKPMQLQQRLIEQVPLLAASPGQLVIATGAGQVVATSAASLSFEYRYPLTLTVSGDTTVSEALVDQMVVVILDWLQVNQPEILGNASHRLSDFTFTQQEKNLVLTLQLTERVQVSDQENIRTITHLPEPPLPANVALPREVYLNGVLISSWTV</sequence>
<evidence type="ECO:0000313" key="1">
    <source>
        <dbReference type="EMBL" id="MBF7958306.1"/>
    </source>
</evidence>
<reference evidence="1 2" key="1">
    <citation type="submission" date="2020-11" db="EMBL/GenBank/DDBJ databases">
        <title>Taxonomic investigation of Rahnella spp.</title>
        <authorList>
            <person name="Lee S.D."/>
        </authorList>
    </citation>
    <scope>NUCLEOTIDE SEQUENCE [LARGE SCALE GENOMIC DNA]</scope>
    <source>
        <strain evidence="1 2">SAP-10</strain>
    </source>
</reference>
<dbReference type="Proteomes" id="UP000600307">
    <property type="component" value="Unassembled WGS sequence"/>
</dbReference>
<accession>A0ABS0DWM9</accession>
<evidence type="ECO:0000313" key="2">
    <source>
        <dbReference type="Proteomes" id="UP000600307"/>
    </source>
</evidence>
<dbReference type="InterPro" id="IPR009678">
    <property type="entry name" value="Phage_tail_completion_R"/>
</dbReference>
<dbReference type="Pfam" id="PF06891">
    <property type="entry name" value="P2_Phage_GpR"/>
    <property type="match status" value="1"/>
</dbReference>
<proteinExistence type="predicted"/>
<keyword evidence="2" id="KW-1185">Reference proteome</keyword>
<protein>
    <submittedName>
        <fullName evidence="1">Phage tail protein</fullName>
    </submittedName>
</protein>
<comment type="caution">
    <text evidence="1">The sequence shown here is derived from an EMBL/GenBank/DDBJ whole genome shotgun (WGS) entry which is preliminary data.</text>
</comment>
<dbReference type="RefSeq" id="WP_095923475.1">
    <property type="nucleotide sequence ID" value="NZ_CBCSED010000011.1"/>
</dbReference>
<organism evidence="1 2">
    <name type="scientific">Rahnella victoriana</name>
    <dbReference type="NCBI Taxonomy" id="1510570"/>
    <lineage>
        <taxon>Bacteria</taxon>
        <taxon>Pseudomonadati</taxon>
        <taxon>Pseudomonadota</taxon>
        <taxon>Gammaproteobacteria</taxon>
        <taxon>Enterobacterales</taxon>
        <taxon>Yersiniaceae</taxon>
        <taxon>Rahnella</taxon>
    </lineage>
</organism>
<name>A0ABS0DWM9_9GAMM</name>
<gene>
    <name evidence="1" type="ORF">IV431_22390</name>
</gene>